<protein>
    <submittedName>
        <fullName evidence="4">ABC amino acid transporter, periplasmic binding protein</fullName>
    </submittedName>
</protein>
<sequence length="323" mass="33507">MRRAAASLAGSPPARQDGVVHRGPKTAVAAISAALTLLAGSCSTDTASEVDAQAEASTIPEAFTKLPSTRAVGDCAPGSGVTARDGVVTIATDSPSYQPWFVDGDPSNGKGYEGAVAREVVEKLGYGPDQVQFETVAFNDALAPGEKNFDFAIDQFTIVDTRRETVDFSSPYYAVTQSVLALKNSPAARAKSLADLAPFRLGAQVGSTSFDAITQTVQPRQTPVSFTTTDDAKAALAAGDIDALVVDIPTGFQITANEVKDSVLVGQFPRPNAVTEFFGLVLEKNSPLTACVSAAVDSLYADGTLDALAAEWITDTGGAHVLD</sequence>
<dbReference type="Gene3D" id="3.40.190.10">
    <property type="entry name" value="Periplasmic binding protein-like II"/>
    <property type="match status" value="2"/>
</dbReference>
<feature type="region of interest" description="Disordered" evidence="2">
    <location>
        <begin position="1"/>
        <end position="20"/>
    </location>
</feature>
<proteinExistence type="predicted"/>
<dbReference type="SMART" id="SM00062">
    <property type="entry name" value="PBPb"/>
    <property type="match status" value="1"/>
</dbReference>
<feature type="domain" description="Solute-binding protein family 3/N-terminal" evidence="3">
    <location>
        <begin position="87"/>
        <end position="316"/>
    </location>
</feature>
<dbReference type="PANTHER" id="PTHR35936">
    <property type="entry name" value="MEMBRANE-BOUND LYTIC MUREIN TRANSGLYCOSYLASE F"/>
    <property type="match status" value="1"/>
</dbReference>
<dbReference type="Pfam" id="PF00497">
    <property type="entry name" value="SBP_bac_3"/>
    <property type="match status" value="1"/>
</dbReference>
<reference evidence="5" key="1">
    <citation type="journal article" date="2006" name="Proc. Natl. Acad. Sci. U.S.A.">
        <title>The complete genome of Rhodococcus sp. RHA1 provides insights into a catabolic powerhouse.</title>
        <authorList>
            <person name="McLeod M.P."/>
            <person name="Warren R.L."/>
            <person name="Hsiao W.W.L."/>
            <person name="Araki N."/>
            <person name="Myhre M."/>
            <person name="Fernandes C."/>
            <person name="Miyazawa D."/>
            <person name="Wong W."/>
            <person name="Lillquist A.L."/>
            <person name="Wang D."/>
            <person name="Dosanjh M."/>
            <person name="Hara H."/>
            <person name="Petrescu A."/>
            <person name="Morin R.D."/>
            <person name="Yang G."/>
            <person name="Stott J.M."/>
            <person name="Schein J.E."/>
            <person name="Shin H."/>
            <person name="Smailus D."/>
            <person name="Siddiqui A.S."/>
            <person name="Marra M.A."/>
            <person name="Jones S.J.M."/>
            <person name="Holt R."/>
            <person name="Brinkman F.S.L."/>
            <person name="Miyauchi K."/>
            <person name="Fukuda M."/>
            <person name="Davies J.E."/>
            <person name="Mohn W.W."/>
            <person name="Eltis L.D."/>
        </authorList>
    </citation>
    <scope>NUCLEOTIDE SEQUENCE [LARGE SCALE GENOMIC DNA]</scope>
    <source>
        <strain evidence="5">RHA1</strain>
    </source>
</reference>
<dbReference type="SUPFAM" id="SSF53850">
    <property type="entry name" value="Periplasmic binding protein-like II"/>
    <property type="match status" value="1"/>
</dbReference>
<keyword evidence="1" id="KW-0732">Signal</keyword>
<evidence type="ECO:0000256" key="2">
    <source>
        <dbReference type="SAM" id="MobiDB-lite"/>
    </source>
</evidence>
<dbReference type="InterPro" id="IPR001638">
    <property type="entry name" value="Solute-binding_3/MltF_N"/>
</dbReference>
<evidence type="ECO:0000313" key="5">
    <source>
        <dbReference type="Proteomes" id="UP000008710"/>
    </source>
</evidence>
<evidence type="ECO:0000313" key="4">
    <source>
        <dbReference type="EMBL" id="ABG96828.1"/>
    </source>
</evidence>
<gene>
    <name evidence="4" type="ordered locus">RHA1_ro05047</name>
</gene>
<dbReference type="eggNOG" id="COG0834">
    <property type="taxonomic scope" value="Bacteria"/>
</dbReference>
<dbReference type="CDD" id="cd13530">
    <property type="entry name" value="PBP2_peptides_like"/>
    <property type="match status" value="1"/>
</dbReference>
<organism evidence="4 5">
    <name type="scientific">Rhodococcus jostii (strain RHA1)</name>
    <dbReference type="NCBI Taxonomy" id="101510"/>
    <lineage>
        <taxon>Bacteria</taxon>
        <taxon>Bacillati</taxon>
        <taxon>Actinomycetota</taxon>
        <taxon>Actinomycetes</taxon>
        <taxon>Mycobacteriales</taxon>
        <taxon>Nocardiaceae</taxon>
        <taxon>Rhodococcus</taxon>
    </lineage>
</organism>
<dbReference type="HOGENOM" id="CLU_019602_18_3_11"/>
<dbReference type="AlphaFoldDB" id="Q0S6K8"/>
<name>Q0S6K8_RHOJR</name>
<dbReference type="EMBL" id="CP000431">
    <property type="protein sequence ID" value="ABG96828.1"/>
    <property type="molecule type" value="Genomic_DNA"/>
</dbReference>
<evidence type="ECO:0000256" key="1">
    <source>
        <dbReference type="ARBA" id="ARBA00022729"/>
    </source>
</evidence>
<dbReference type="KEGG" id="rha:RHA1_ro05047"/>
<dbReference type="PANTHER" id="PTHR35936:SF17">
    <property type="entry name" value="ARGININE-BINDING EXTRACELLULAR PROTEIN ARTP"/>
    <property type="match status" value="1"/>
</dbReference>
<dbReference type="Proteomes" id="UP000008710">
    <property type="component" value="Chromosome"/>
</dbReference>
<accession>Q0S6K8</accession>
<evidence type="ECO:0000259" key="3">
    <source>
        <dbReference type="SMART" id="SM00062"/>
    </source>
</evidence>